<protein>
    <submittedName>
        <fullName evidence="3">Class I SAM-dependent methyltransferase</fullName>
    </submittedName>
</protein>
<dbReference type="CDD" id="cd02440">
    <property type="entry name" value="AdoMet_MTases"/>
    <property type="match status" value="1"/>
</dbReference>
<dbReference type="Pfam" id="PF26487">
    <property type="entry name" value="DUF8157_C"/>
    <property type="match status" value="1"/>
</dbReference>
<feature type="domain" description="DUF8157" evidence="2">
    <location>
        <begin position="388"/>
        <end position="481"/>
    </location>
</feature>
<name>A0A8U0HUR8_9EURY</name>
<dbReference type="Proteomes" id="UP000830729">
    <property type="component" value="Chromosome"/>
</dbReference>
<dbReference type="KEGG" id="halx:M0R89_18185"/>
<dbReference type="InterPro" id="IPR029063">
    <property type="entry name" value="SAM-dependent_MTases_sf"/>
</dbReference>
<feature type="domain" description="DUF8157" evidence="1">
    <location>
        <begin position="6"/>
        <end position="57"/>
    </location>
</feature>
<evidence type="ECO:0000313" key="3">
    <source>
        <dbReference type="EMBL" id="UPV74446.1"/>
    </source>
</evidence>
<dbReference type="Pfam" id="PF26486">
    <property type="entry name" value="DUF8157"/>
    <property type="match status" value="1"/>
</dbReference>
<evidence type="ECO:0000259" key="2">
    <source>
        <dbReference type="Pfam" id="PF26487"/>
    </source>
</evidence>
<keyword evidence="3" id="KW-0808">Transferase</keyword>
<gene>
    <name evidence="3" type="ORF">M0R89_18185</name>
</gene>
<dbReference type="EMBL" id="CP096659">
    <property type="protein sequence ID" value="UPV74446.1"/>
    <property type="molecule type" value="Genomic_DNA"/>
</dbReference>
<dbReference type="GO" id="GO:0032259">
    <property type="term" value="P:methylation"/>
    <property type="evidence" value="ECO:0007669"/>
    <property type="project" value="UniProtKB-KW"/>
</dbReference>
<dbReference type="Pfam" id="PF13489">
    <property type="entry name" value="Methyltransf_23"/>
    <property type="match status" value="1"/>
</dbReference>
<accession>A0A8U0HUR8</accession>
<dbReference type="SUPFAM" id="SSF53335">
    <property type="entry name" value="S-adenosyl-L-methionine-dependent methyltransferases"/>
    <property type="match status" value="1"/>
</dbReference>
<evidence type="ECO:0000313" key="4">
    <source>
        <dbReference type="Proteomes" id="UP000830729"/>
    </source>
</evidence>
<dbReference type="InterPro" id="IPR058470">
    <property type="entry name" value="DUF8157_N"/>
</dbReference>
<organism evidence="3 4">
    <name type="scientific">Halorussus limi</name>
    <dbReference type="NCBI Taxonomy" id="2938695"/>
    <lineage>
        <taxon>Archaea</taxon>
        <taxon>Methanobacteriati</taxon>
        <taxon>Methanobacteriota</taxon>
        <taxon>Stenosarchaea group</taxon>
        <taxon>Halobacteria</taxon>
        <taxon>Halobacteriales</taxon>
        <taxon>Haladaptataceae</taxon>
        <taxon>Halorussus</taxon>
    </lineage>
</organism>
<reference evidence="3 4" key="1">
    <citation type="submission" date="2022-04" db="EMBL/GenBank/DDBJ databases">
        <title>Diverse halophilic archaea isolated from saline environments.</title>
        <authorList>
            <person name="Cui H.-L."/>
        </authorList>
    </citation>
    <scope>NUCLEOTIDE SEQUENCE [LARGE SCALE GENOMIC DNA]</scope>
    <source>
        <strain evidence="3 4">XZYJT49</strain>
    </source>
</reference>
<proteinExistence type="predicted"/>
<dbReference type="RefSeq" id="WP_248650491.1">
    <property type="nucleotide sequence ID" value="NZ_CP096659.1"/>
</dbReference>
<dbReference type="GO" id="GO:0008168">
    <property type="term" value="F:methyltransferase activity"/>
    <property type="evidence" value="ECO:0007669"/>
    <property type="project" value="UniProtKB-KW"/>
</dbReference>
<sequence length="483" mass="53733">MNDELRQRVRENAKYLRNVRPIDADEISQYIESQPHPGVVRQILRQEAPSLGLVERADRTFEPVEEGPIAPTFRGVEAFPPEYGMGLENLLVDRFGPDWHEGESGNRLRNAIQRLKEDYFRNNPVEYDETAALGYAIYHLPDNYAAVQYVVHELAEEGLFDRRLRILDVGAGVGGPALGLADYLPEDALVEYDAVEPSAAADVFEHMLADADRNFHADVHRETAEAFDPTESGALAAADADGEDAGGYDVVLFANVLNELDDPEAVVRRYLDFLADDGSVVALEPADRETSIGLRQVERAVVDDAGAAAVFYPTLRLWPGERPTDRGWSFDVKPDLEVPAFQRKLDEAAGASGEFVNADVQFSYSILRPDGTRKVEFDLDTEHVAKMADMDRHVTQRIDLVALKLSHSLAEGDRNPLFKISDGSEAEDHFAVLTRETAMNADLGTAEYGDLLSFENVLVLWNDDEEAYNLVVDEDTIVDRIPV</sequence>
<dbReference type="Gene3D" id="3.40.50.150">
    <property type="entry name" value="Vaccinia Virus protein VP39"/>
    <property type="match status" value="1"/>
</dbReference>
<dbReference type="AlphaFoldDB" id="A0A8U0HUR8"/>
<evidence type="ECO:0000259" key="1">
    <source>
        <dbReference type="Pfam" id="PF26486"/>
    </source>
</evidence>
<keyword evidence="4" id="KW-1185">Reference proteome</keyword>
<keyword evidence="3" id="KW-0489">Methyltransferase</keyword>
<dbReference type="GeneID" id="72187170"/>
<dbReference type="InterPro" id="IPR058959">
    <property type="entry name" value="DUF8157_C"/>
</dbReference>